<dbReference type="Proteomes" id="UP000465304">
    <property type="component" value="Unassembled WGS sequence"/>
</dbReference>
<evidence type="ECO:0000313" key="2">
    <source>
        <dbReference type="EMBL" id="GFH00013.1"/>
    </source>
</evidence>
<protein>
    <submittedName>
        <fullName evidence="2">Uncharacterized protein</fullName>
    </submittedName>
</protein>
<comment type="caution">
    <text evidence="2">The sequence shown here is derived from an EMBL/GenBank/DDBJ whole genome shotgun (WGS) entry which is preliminary data.</text>
</comment>
<evidence type="ECO:0000313" key="3">
    <source>
        <dbReference type="Proteomes" id="UP000465304"/>
    </source>
</evidence>
<keyword evidence="3" id="KW-1185">Reference proteome</keyword>
<dbReference type="RefSeq" id="WP_163886803.1">
    <property type="nucleotide sequence ID" value="NZ_BLLB01000002.1"/>
</dbReference>
<feature type="region of interest" description="Disordered" evidence="1">
    <location>
        <begin position="160"/>
        <end position="185"/>
    </location>
</feature>
<evidence type="ECO:0000256" key="1">
    <source>
        <dbReference type="SAM" id="MobiDB-lite"/>
    </source>
</evidence>
<reference evidence="2 3" key="1">
    <citation type="journal article" date="2019" name="Emerg. Microbes Infect.">
        <title>Comprehensive subspecies identification of 175 nontuberculous mycobacteria species based on 7547 genomic profiles.</title>
        <authorList>
            <person name="Matsumoto Y."/>
            <person name="Kinjo T."/>
            <person name="Motooka D."/>
            <person name="Nabeya D."/>
            <person name="Jung N."/>
            <person name="Uechi K."/>
            <person name="Horii T."/>
            <person name="Iida T."/>
            <person name="Fujita J."/>
            <person name="Nakamura S."/>
        </authorList>
    </citation>
    <scope>NUCLEOTIDE SEQUENCE [LARGE SCALE GENOMIC DNA]</scope>
    <source>
        <strain evidence="2 3">JCM 30996</strain>
    </source>
</reference>
<sequence length="376" mass="41052">MSTPYERLTRYLAATGWIAPRNPGPVGGLWKHPGSELLLPVPDTLVEGGIDWRRLVERLAATEDAAVADVLARLDGRMVDIANLRAANDIVIADTIPFGAGVTLVREGWTMLRSSATTSLGPRPFISKYRPAGDALIKAARMAHSKRGSFIIPIHLPIPEPAEKEDDADEPKFDDMEVEPPESEQRRVMRTFAESLAAIDAVAVRPEREPNTDDVHDLIRAGVSHQFAAALHTVLEEDSVAEFSASFEWAPGGGPPPSVPPQVQVPSSARERIKTVSLRLTAPQQPRPREELTGPIIRVERHTDTDTGVVTVQAARGGRVAHVNVNVSSKRLDAALVWMRARETVVVESRVHRSSVGLMADTEDAVTPIRTRHLQS</sequence>
<dbReference type="EMBL" id="BLLB01000002">
    <property type="protein sequence ID" value="GFH00013.1"/>
    <property type="molecule type" value="Genomic_DNA"/>
</dbReference>
<proteinExistence type="predicted"/>
<dbReference type="AlphaFoldDB" id="A0A7I9ZGQ6"/>
<accession>A0A7I9ZGQ6</accession>
<gene>
    <name evidence="2" type="ORF">MHIP_04960</name>
</gene>
<organism evidence="2 3">
    <name type="scientific">Mycolicibacterium hippocampi</name>
    <dbReference type="NCBI Taxonomy" id="659824"/>
    <lineage>
        <taxon>Bacteria</taxon>
        <taxon>Bacillati</taxon>
        <taxon>Actinomycetota</taxon>
        <taxon>Actinomycetes</taxon>
        <taxon>Mycobacteriales</taxon>
        <taxon>Mycobacteriaceae</taxon>
        <taxon>Mycolicibacterium</taxon>
    </lineage>
</organism>
<name>A0A7I9ZGQ6_9MYCO</name>